<dbReference type="GeneID" id="81470203"/>
<feature type="chain" id="PRO_5028815254" description="beta-N-acetylhexosaminidase" evidence="9">
    <location>
        <begin position="22"/>
        <end position="778"/>
    </location>
</feature>
<dbReference type="Gene3D" id="3.20.20.80">
    <property type="entry name" value="Glycosidases"/>
    <property type="match status" value="1"/>
</dbReference>
<evidence type="ECO:0000256" key="2">
    <source>
        <dbReference type="ARBA" id="ARBA00006285"/>
    </source>
</evidence>
<keyword evidence="4 13" id="KW-0378">Hydrolase</keyword>
<sequence length="778" mass="84289">MKRPFVRRALAGMAITLLVLAGCARPDSDAGAATASAPVTPALIPAPATLQAGEGSFVINADTPLSATGEPATRVAGQFAAYLQSAGGPALAIADADGKKGIRFVLETGDAAAASPEAYTLDITPDGVTVKARDERGLFYGAVTLWQLATQGDKGGVTLPALHIEDAPRFAWRGFMLDPARHFQTVDEVKKIIDAMALHKLNTLHWHLTDDQGWRIEIKQYPKLTEIGGCRIPAGDGGKDPKTGEPRPYCGFYTQDQIRDVVKYAAERHITVVPEINVPGHATAALAAYPELGSTDTPLVPSSEWGVFPNLVNVEEPTIAFFENVLGEVVQLFPGTYVHIGGDEAVKDQWEASAREQARMRQVGAKTEMDLQGYLVERLEKYLAGHGKRLIGWDEILEAKLPPEATVMSWRGIEGGLKAARQGHDVVMSPSNKTYLDYLQTASPNEPPGRPALITLQDVYAFEPVPPELEESQRHHILGLQANLWTEHTRTFARLQHNAFPRLASVAETGWTPAAKKDFVDFTRRLPTQLKRYDAIGLGYAKTPFEAMIATEDDRKAGTVKVTLSNPLGYPVHYTTDGSEPTSTSKAFASPLDLKLPVTVRAAAFAEGRALAPATTFELTPAALLTRTDEAMAVCPDAGRLLLRLEDDGPAEGERAIFNATIFYPCWQWNQADLDGIASIKVRAGRIPYYFQLAHDEPHRTFEPAKSPLGELEILGGGCKGHTLASVPLPAAPGADGFLDLDAPLPAGTAGRQDLCVRFTGDTRPQMWVLDRITLQPR</sequence>
<evidence type="ECO:0000256" key="4">
    <source>
        <dbReference type="ARBA" id="ARBA00022801"/>
    </source>
</evidence>
<dbReference type="EMBL" id="CP060731">
    <property type="protein sequence ID" value="QNN78688.1"/>
    <property type="molecule type" value="Genomic_DNA"/>
</dbReference>
<dbReference type="GO" id="GO:0030203">
    <property type="term" value="P:glycosaminoglycan metabolic process"/>
    <property type="evidence" value="ECO:0007669"/>
    <property type="project" value="TreeGrafter"/>
</dbReference>
<feature type="domain" description="GH29D-like beta-sandwich" evidence="12">
    <location>
        <begin position="558"/>
        <end position="610"/>
    </location>
</feature>
<feature type="signal peptide" evidence="9">
    <location>
        <begin position="1"/>
        <end position="21"/>
    </location>
</feature>
<dbReference type="AlphaFoldDB" id="A0A7G9TF13"/>
<dbReference type="InterPro" id="IPR025705">
    <property type="entry name" value="Beta_hexosaminidase_sua/sub"/>
</dbReference>
<comment type="similarity">
    <text evidence="2">Belongs to the glycosyl hydrolase 20 family.</text>
</comment>
<dbReference type="PANTHER" id="PTHR22600">
    <property type="entry name" value="BETA-HEXOSAMINIDASE"/>
    <property type="match status" value="1"/>
</dbReference>
<dbReference type="Pfam" id="PF00728">
    <property type="entry name" value="Glyco_hydro_20"/>
    <property type="match status" value="1"/>
</dbReference>
<dbReference type="Pfam" id="PF02838">
    <property type="entry name" value="Glyco_hydro_20b"/>
    <property type="match status" value="1"/>
</dbReference>
<keyword evidence="5" id="KW-0326">Glycosidase</keyword>
<accession>A0A7G9TF13</accession>
<dbReference type="PROSITE" id="PS51257">
    <property type="entry name" value="PROKAR_LIPOPROTEIN"/>
    <property type="match status" value="1"/>
</dbReference>
<dbReference type="GO" id="GO:0016020">
    <property type="term" value="C:membrane"/>
    <property type="evidence" value="ECO:0007669"/>
    <property type="project" value="TreeGrafter"/>
</dbReference>
<feature type="domain" description="Beta-hexosaminidase bacterial type N-terminal" evidence="11">
    <location>
        <begin position="41"/>
        <end position="167"/>
    </location>
</feature>
<dbReference type="Pfam" id="PF13290">
    <property type="entry name" value="CHB_HEX_C_1"/>
    <property type="match status" value="1"/>
</dbReference>
<evidence type="ECO:0000259" key="12">
    <source>
        <dbReference type="Pfam" id="PF13290"/>
    </source>
</evidence>
<keyword evidence="9" id="KW-0732">Signal</keyword>
<evidence type="ECO:0000256" key="3">
    <source>
        <dbReference type="ARBA" id="ARBA00012663"/>
    </source>
</evidence>
<evidence type="ECO:0000256" key="1">
    <source>
        <dbReference type="ARBA" id="ARBA00001231"/>
    </source>
</evidence>
<organism evidence="13 14">
    <name type="scientific">Pseudoxanthomonas mexicana</name>
    <dbReference type="NCBI Taxonomy" id="128785"/>
    <lineage>
        <taxon>Bacteria</taxon>
        <taxon>Pseudomonadati</taxon>
        <taxon>Pseudomonadota</taxon>
        <taxon>Gammaproteobacteria</taxon>
        <taxon>Lysobacterales</taxon>
        <taxon>Lysobacteraceae</taxon>
        <taxon>Pseudoxanthomonas</taxon>
    </lineage>
</organism>
<evidence type="ECO:0000256" key="6">
    <source>
        <dbReference type="ARBA" id="ARBA00030512"/>
    </source>
</evidence>
<dbReference type="InterPro" id="IPR029018">
    <property type="entry name" value="Hex-like_dom2"/>
</dbReference>
<dbReference type="RefSeq" id="WP_187574016.1">
    <property type="nucleotide sequence ID" value="NZ_CP060731.1"/>
</dbReference>
<evidence type="ECO:0000256" key="7">
    <source>
        <dbReference type="ARBA" id="ARBA00033000"/>
    </source>
</evidence>
<dbReference type="Gene3D" id="3.30.379.10">
    <property type="entry name" value="Chitobiase/beta-hexosaminidase domain 2-like"/>
    <property type="match status" value="1"/>
</dbReference>
<proteinExistence type="inferred from homology"/>
<comment type="catalytic activity">
    <reaction evidence="1">
        <text>Hydrolysis of terminal non-reducing N-acetyl-D-hexosamine residues in N-acetyl-beta-D-hexosaminides.</text>
        <dbReference type="EC" id="3.2.1.52"/>
    </reaction>
</comment>
<dbReference type="CDD" id="cd06563">
    <property type="entry name" value="GH20_chitobiase-like"/>
    <property type="match status" value="1"/>
</dbReference>
<dbReference type="GO" id="GO:0005975">
    <property type="term" value="P:carbohydrate metabolic process"/>
    <property type="evidence" value="ECO:0007669"/>
    <property type="project" value="InterPro"/>
</dbReference>
<evidence type="ECO:0000256" key="5">
    <source>
        <dbReference type="ARBA" id="ARBA00023295"/>
    </source>
</evidence>
<dbReference type="InterPro" id="IPR015883">
    <property type="entry name" value="Glyco_hydro_20_cat"/>
</dbReference>
<gene>
    <name evidence="13" type="ORF">IAE60_04445</name>
</gene>
<protein>
    <recommendedName>
        <fullName evidence="3">beta-N-acetylhexosaminidase</fullName>
        <ecNumber evidence="3">3.2.1.52</ecNumber>
    </recommendedName>
    <alternativeName>
        <fullName evidence="6">Beta-N-acetylhexosaminidase</fullName>
    </alternativeName>
    <alternativeName>
        <fullName evidence="7">N-acetyl-beta-glucosaminidase</fullName>
    </alternativeName>
</protein>
<dbReference type="GO" id="GO:0004563">
    <property type="term" value="F:beta-N-acetylhexosaminidase activity"/>
    <property type="evidence" value="ECO:0007669"/>
    <property type="project" value="UniProtKB-EC"/>
</dbReference>
<dbReference type="InterPro" id="IPR059177">
    <property type="entry name" value="GH29D-like_dom"/>
</dbReference>
<dbReference type="PRINTS" id="PR00738">
    <property type="entry name" value="GLHYDRLASE20"/>
</dbReference>
<reference evidence="13 14" key="1">
    <citation type="submission" date="2020-08" db="EMBL/GenBank/DDBJ databases">
        <title>Streptomycin Non-resistant strain, P. mexicana.</title>
        <authorList>
            <person name="Ganesh-Kumar S."/>
            <person name="Zhe T."/>
            <person name="Yu Z."/>
            <person name="Min Y."/>
        </authorList>
    </citation>
    <scope>NUCLEOTIDE SEQUENCE [LARGE SCALE GENOMIC DNA]</scope>
    <source>
        <strain evidence="13 14">GTZY2</strain>
    </source>
</reference>
<feature type="domain" description="Glycoside hydrolase family 20 catalytic" evidence="10">
    <location>
        <begin position="170"/>
        <end position="513"/>
    </location>
</feature>
<evidence type="ECO:0000256" key="8">
    <source>
        <dbReference type="PIRSR" id="PIRSR625705-1"/>
    </source>
</evidence>
<dbReference type="InterPro" id="IPR017853">
    <property type="entry name" value="GH"/>
</dbReference>
<evidence type="ECO:0000313" key="14">
    <source>
        <dbReference type="Proteomes" id="UP000515838"/>
    </source>
</evidence>
<dbReference type="SUPFAM" id="SSF55545">
    <property type="entry name" value="beta-N-acetylhexosaminidase-like domain"/>
    <property type="match status" value="1"/>
</dbReference>
<evidence type="ECO:0000313" key="13">
    <source>
        <dbReference type="EMBL" id="QNN78688.1"/>
    </source>
</evidence>
<evidence type="ECO:0000259" key="10">
    <source>
        <dbReference type="Pfam" id="PF00728"/>
    </source>
</evidence>
<dbReference type="PANTHER" id="PTHR22600:SF57">
    <property type="entry name" value="BETA-N-ACETYLHEXOSAMINIDASE"/>
    <property type="match status" value="1"/>
</dbReference>
<dbReference type="SUPFAM" id="SSF51445">
    <property type="entry name" value="(Trans)glycosidases"/>
    <property type="match status" value="1"/>
</dbReference>
<dbReference type="EC" id="3.2.1.52" evidence="3"/>
<name>A0A7G9TF13_PSEMX</name>
<dbReference type="InterPro" id="IPR015882">
    <property type="entry name" value="HEX_bac_N"/>
</dbReference>
<evidence type="ECO:0000259" key="11">
    <source>
        <dbReference type="Pfam" id="PF02838"/>
    </source>
</evidence>
<feature type="active site" description="Proton donor" evidence="8">
    <location>
        <position position="344"/>
    </location>
</feature>
<evidence type="ECO:0000256" key="9">
    <source>
        <dbReference type="SAM" id="SignalP"/>
    </source>
</evidence>
<dbReference type="Proteomes" id="UP000515838">
    <property type="component" value="Chromosome"/>
</dbReference>